<dbReference type="Proteomes" id="UP000183832">
    <property type="component" value="Unassembled WGS sequence"/>
</dbReference>
<name>A0A1J1HN11_9DIPT</name>
<evidence type="ECO:0000313" key="3">
    <source>
        <dbReference type="Proteomes" id="UP000183832"/>
    </source>
</evidence>
<dbReference type="EMBL" id="CVRI01000006">
    <property type="protein sequence ID" value="CRK87854.1"/>
    <property type="molecule type" value="Genomic_DNA"/>
</dbReference>
<keyword evidence="1" id="KW-0812">Transmembrane</keyword>
<reference evidence="2 3" key="1">
    <citation type="submission" date="2015-04" db="EMBL/GenBank/DDBJ databases">
        <authorList>
            <person name="Syromyatnikov M.Y."/>
            <person name="Popov V.N."/>
        </authorList>
    </citation>
    <scope>NUCLEOTIDE SEQUENCE [LARGE SCALE GENOMIC DNA]</scope>
</reference>
<evidence type="ECO:0000256" key="1">
    <source>
        <dbReference type="SAM" id="Phobius"/>
    </source>
</evidence>
<proteinExistence type="predicted"/>
<keyword evidence="1" id="KW-1133">Transmembrane helix</keyword>
<evidence type="ECO:0000313" key="2">
    <source>
        <dbReference type="EMBL" id="CRK87854.1"/>
    </source>
</evidence>
<protein>
    <submittedName>
        <fullName evidence="2">CLUMA_CG001641, isoform A</fullName>
    </submittedName>
</protein>
<dbReference type="AlphaFoldDB" id="A0A1J1HN11"/>
<keyword evidence="1" id="KW-0472">Membrane</keyword>
<feature type="transmembrane region" description="Helical" evidence="1">
    <location>
        <begin position="20"/>
        <end position="46"/>
    </location>
</feature>
<keyword evidence="3" id="KW-1185">Reference proteome</keyword>
<sequence length="76" mass="8871">MATVALQPDSMLLPHQHNFYNYYGHCGIKPLFNIVLMHLFFFVIYGETNFSFEKEKNDLSTFSDKYSNANSQIDIN</sequence>
<gene>
    <name evidence="2" type="ORF">CLUMA_CG001641</name>
</gene>
<organism evidence="2 3">
    <name type="scientific">Clunio marinus</name>
    <dbReference type="NCBI Taxonomy" id="568069"/>
    <lineage>
        <taxon>Eukaryota</taxon>
        <taxon>Metazoa</taxon>
        <taxon>Ecdysozoa</taxon>
        <taxon>Arthropoda</taxon>
        <taxon>Hexapoda</taxon>
        <taxon>Insecta</taxon>
        <taxon>Pterygota</taxon>
        <taxon>Neoptera</taxon>
        <taxon>Endopterygota</taxon>
        <taxon>Diptera</taxon>
        <taxon>Nematocera</taxon>
        <taxon>Chironomoidea</taxon>
        <taxon>Chironomidae</taxon>
        <taxon>Clunio</taxon>
    </lineage>
</organism>
<accession>A0A1J1HN11</accession>